<feature type="domain" description="IgGFc-binding protein N-terminal" evidence="1">
    <location>
        <begin position="11"/>
        <end position="252"/>
    </location>
</feature>
<protein>
    <submittedName>
        <fullName evidence="3">Uncharacterized protein LOC111116951</fullName>
    </submittedName>
</protein>
<sequence>MKKNHSLDINEKTFYNGEKFTLTLNRFETYLIEHDADLTGTVIKSDLPIATFSGNDCNTLNKKGGCDHLIEQIPPVSSVDRAYIVPPNSPDRGTCIRITAIEPTNFTFNIDGFERLMTLNGHDSYDVTIASNESCTIESTRPVLVTSFSLHSKTSDLGDPSMVIVPGVNQYLDYYKIVVPSGYDYNYVSIMIKESSKNSLQINESGILPNVIIFDQNVLVGNTNYSVRSINVTEGELTASSVDGERFGLMFAGVKDFNSYGFSGNSLLV</sequence>
<dbReference type="AlphaFoldDB" id="A0A8B8CAF9"/>
<dbReference type="OrthoDB" id="6130110at2759"/>
<dbReference type="RefSeq" id="XP_022311716.1">
    <property type="nucleotide sequence ID" value="XM_022456008.1"/>
</dbReference>
<dbReference type="KEGG" id="cvn:111116951"/>
<evidence type="ECO:0000313" key="3">
    <source>
        <dbReference type="RefSeq" id="XP_022311716.1"/>
    </source>
</evidence>
<reference evidence="3" key="1">
    <citation type="submission" date="2025-08" db="UniProtKB">
        <authorList>
            <consortium name="RefSeq"/>
        </authorList>
    </citation>
    <scope>IDENTIFICATION</scope>
    <source>
        <tissue evidence="3">Whole sample</tissue>
    </source>
</reference>
<proteinExistence type="predicted"/>
<dbReference type="GeneID" id="111116951"/>
<evidence type="ECO:0000259" key="1">
    <source>
        <dbReference type="Pfam" id="PF17517"/>
    </source>
</evidence>
<gene>
    <name evidence="3" type="primary">LOC111116951</name>
</gene>
<accession>A0A8B8CAF9</accession>
<dbReference type="PANTHER" id="PTHR46534">
    <property type="entry name" value="IGGFC_BINDING DOMAIN-CONTAINING PROTEIN"/>
    <property type="match status" value="1"/>
</dbReference>
<dbReference type="PANTHER" id="PTHR46534:SF1">
    <property type="entry name" value="IGGFC-BINDING PROTEIN N-TERMINAL DOMAIN-CONTAINING PROTEIN"/>
    <property type="match status" value="1"/>
</dbReference>
<name>A0A8B8CAF9_CRAVI</name>
<dbReference type="InterPro" id="IPR035234">
    <property type="entry name" value="IgGFc-bd_N"/>
</dbReference>
<dbReference type="Pfam" id="PF17517">
    <property type="entry name" value="IgGFc_binding"/>
    <property type="match status" value="1"/>
</dbReference>
<keyword evidence="2" id="KW-1185">Reference proteome</keyword>
<evidence type="ECO:0000313" key="2">
    <source>
        <dbReference type="Proteomes" id="UP000694844"/>
    </source>
</evidence>
<organism evidence="2 3">
    <name type="scientific">Crassostrea virginica</name>
    <name type="common">Eastern oyster</name>
    <dbReference type="NCBI Taxonomy" id="6565"/>
    <lineage>
        <taxon>Eukaryota</taxon>
        <taxon>Metazoa</taxon>
        <taxon>Spiralia</taxon>
        <taxon>Lophotrochozoa</taxon>
        <taxon>Mollusca</taxon>
        <taxon>Bivalvia</taxon>
        <taxon>Autobranchia</taxon>
        <taxon>Pteriomorphia</taxon>
        <taxon>Ostreida</taxon>
        <taxon>Ostreoidea</taxon>
        <taxon>Ostreidae</taxon>
        <taxon>Crassostrea</taxon>
    </lineage>
</organism>
<dbReference type="Proteomes" id="UP000694844">
    <property type="component" value="Chromosome 10"/>
</dbReference>